<evidence type="ECO:0000313" key="3">
    <source>
        <dbReference type="EMBL" id="SDS18679.1"/>
    </source>
</evidence>
<dbReference type="EMBL" id="LT629776">
    <property type="protein sequence ID" value="SDS18679.1"/>
    <property type="molecule type" value="Genomic_DNA"/>
</dbReference>
<organism evidence="3 4">
    <name type="scientific">Paraoerskovia marina</name>
    <dbReference type="NCBI Taxonomy" id="545619"/>
    <lineage>
        <taxon>Bacteria</taxon>
        <taxon>Bacillati</taxon>
        <taxon>Actinomycetota</taxon>
        <taxon>Actinomycetes</taxon>
        <taxon>Micrococcales</taxon>
        <taxon>Cellulomonadaceae</taxon>
        <taxon>Paraoerskovia</taxon>
    </lineage>
</organism>
<dbReference type="Pfam" id="PF13625">
    <property type="entry name" value="Helicase_C_3"/>
    <property type="match status" value="1"/>
</dbReference>
<keyword evidence="3" id="KW-0547">Nucleotide-binding</keyword>
<dbReference type="eggNOG" id="COG2378">
    <property type="taxonomic scope" value="Bacteria"/>
</dbReference>
<gene>
    <name evidence="3" type="ORF">SAMN04489860_0993</name>
</gene>
<sequence>MSTFPTYGRAVAALDADALATLLAARPDLAAPAPSSLRSLGARATGRPSLEVALGGLTTAQLATLETVVALDPGSEPDVGAGLDARDHVGPGLVAELADRMLVWHDDAGLLRPAPGLADVLGPYPAGLGPHAHGSASAVANLDDLLSDAPAGAREILDALTWGPPIGVRPATGPGAEAARWLVERDLLVDAEEHVVLPRAVGLALRGGHVHREVLLAPPAPPETAAPTVDERSVEAESGRAATEAVRWVSTAIDVWSTEPPELLRSGGLGVRELRRVAGTLEIDETDAALVLEVALAAGLIAADDDVLAPSTLVEDWLDLETPERWAALVSAWRSSPRTGWLVGTRDARGALRSVLDPDLQRTWVPALRARVLSALHEMPGRRPTPEAVLDVLRWYRPRTVPPDQAVRGILREAALLGVTGAGAFSPAALPLLDDETSPEGLPAPLAQALRAVLPEPVDEVLLQGDLTGIVPGTPTSTLAALLDATSDVESRGSATTVRFSGSSIARALDDRSADELLAALAAHSPVPVPQPLEYLVRDEARRHGSMRVGSASSYVRSDDVGALAALAEDPTLGHLGLRLLAPTVLVASAPGPEVHAALRAAGRSPVVESADGSIVHLAESKRRTRTSVRPAWLPPGRRPRPVRPDPRLNETGDETPAQRAERARRVAARLLARAQARPDDAAATTPGAEHAVVHTNGGVDVHNGVVAGSQPPGDVVALLHEAIADRAEVDVELIGNRGVPETRRLKPQRLDGGRLRAIDLAREAEITVAVHRVASVRGTSRSD</sequence>
<evidence type="ECO:0000256" key="1">
    <source>
        <dbReference type="SAM" id="MobiDB-lite"/>
    </source>
</evidence>
<dbReference type="STRING" id="545619.SAMN04489860_0993"/>
<dbReference type="Proteomes" id="UP000185663">
    <property type="component" value="Chromosome I"/>
</dbReference>
<dbReference type="GO" id="GO:0004386">
    <property type="term" value="F:helicase activity"/>
    <property type="evidence" value="ECO:0007669"/>
    <property type="project" value="UniProtKB-KW"/>
</dbReference>
<protein>
    <submittedName>
        <fullName evidence="3">Helicase conserved C-terminal domain-containing protein</fullName>
    </submittedName>
</protein>
<keyword evidence="3" id="KW-0378">Hydrolase</keyword>
<feature type="domain" description="Helicase XPB/Ssl2 N-terminal" evidence="2">
    <location>
        <begin position="461"/>
        <end position="581"/>
    </location>
</feature>
<dbReference type="InterPro" id="IPR032830">
    <property type="entry name" value="XPB/Ssl2_N"/>
</dbReference>
<evidence type="ECO:0000259" key="2">
    <source>
        <dbReference type="Pfam" id="PF13625"/>
    </source>
</evidence>
<name>A0A1H1Q6R9_9CELL</name>
<reference evidence="3 4" key="1">
    <citation type="submission" date="2016-10" db="EMBL/GenBank/DDBJ databases">
        <authorList>
            <person name="de Groot N.N."/>
        </authorList>
    </citation>
    <scope>NUCLEOTIDE SEQUENCE [LARGE SCALE GENOMIC DNA]</scope>
    <source>
        <strain evidence="3 4">DSM 22126</strain>
    </source>
</reference>
<dbReference type="AlphaFoldDB" id="A0A1H1Q6R9"/>
<keyword evidence="3" id="KW-0347">Helicase</keyword>
<dbReference type="OrthoDB" id="3415124at2"/>
<accession>A0A1H1Q6R9</accession>
<dbReference type="RefSeq" id="WP_083371796.1">
    <property type="nucleotide sequence ID" value="NZ_LT629776.1"/>
</dbReference>
<keyword evidence="4" id="KW-1185">Reference proteome</keyword>
<keyword evidence="3" id="KW-0067">ATP-binding</keyword>
<evidence type="ECO:0000313" key="4">
    <source>
        <dbReference type="Proteomes" id="UP000185663"/>
    </source>
</evidence>
<proteinExistence type="predicted"/>
<feature type="region of interest" description="Disordered" evidence="1">
    <location>
        <begin position="621"/>
        <end position="664"/>
    </location>
</feature>